<dbReference type="SUPFAM" id="SSF48452">
    <property type="entry name" value="TPR-like"/>
    <property type="match status" value="1"/>
</dbReference>
<dbReference type="Pfam" id="PF13432">
    <property type="entry name" value="TPR_16"/>
    <property type="match status" value="1"/>
</dbReference>
<dbReference type="Gene3D" id="2.60.120.1140">
    <property type="entry name" value="Protein of unknown function DUF192"/>
    <property type="match status" value="1"/>
</dbReference>
<dbReference type="Gene3D" id="1.25.40.10">
    <property type="entry name" value="Tetratricopeptide repeat domain"/>
    <property type="match status" value="1"/>
</dbReference>
<dbReference type="InterPro" id="IPR011990">
    <property type="entry name" value="TPR-like_helical_dom_sf"/>
</dbReference>
<proteinExistence type="predicted"/>
<evidence type="ECO:0000313" key="2">
    <source>
        <dbReference type="EMBL" id="TXL65990.1"/>
    </source>
</evidence>
<gene>
    <name evidence="2" type="ORF">FHP08_07890</name>
</gene>
<evidence type="ECO:0000313" key="3">
    <source>
        <dbReference type="Proteomes" id="UP000321548"/>
    </source>
</evidence>
<evidence type="ECO:0000256" key="1">
    <source>
        <dbReference type="SAM" id="MobiDB-lite"/>
    </source>
</evidence>
<dbReference type="InterPro" id="IPR003795">
    <property type="entry name" value="DUF192"/>
</dbReference>
<sequence length="446" mass="46873">MSLRVSRWTLVRADGSTGTLWLSRATGFVDRLRGLIARPLPEPGQGLWLEPCNAVHSLAMRAPIDLVFIDRARRVLAVEVGLAPWRAAACRRAFSTIELRAGEACRLRIEPGAVLLEAGAPLPVDDPFRVGPHLCQKEPAMAQQVETTKIHRPRAARTRAAAAAAAVTIVSGCATPEIGINASASGPASTPSVPAAGERASPDAIERAVTAAVVKPDAETHAVPVDLPPAPLTAAPGPGPGPGPVTGPAPDSGPAHRAPDGRLAEAETLYRASRFDEALPAFRAIVDADPAHAHAWLRIGNILHRKREWFDALSAYRKAARPQADPAIREKAVYNVALLNLELARQAMKRLERIRSEQGGVNGRLPAPRGAGVSDGAVQHLSDQVAVSYRALSARRAARASATAPVQAPVQAPAPEPGPRSPAMPSAALPVDKPVQVEIRQGGGGR</sequence>
<dbReference type="InterPro" id="IPR038695">
    <property type="entry name" value="Saro_0823-like_sf"/>
</dbReference>
<dbReference type="Pfam" id="PF02643">
    <property type="entry name" value="DUF192"/>
    <property type="match status" value="1"/>
</dbReference>
<comment type="caution">
    <text evidence="2">The sequence shown here is derived from an EMBL/GenBank/DDBJ whole genome shotgun (WGS) entry which is preliminary data.</text>
</comment>
<name>A0A5C8NXZ3_9BURK</name>
<feature type="region of interest" description="Disordered" evidence="1">
    <location>
        <begin position="222"/>
        <end position="260"/>
    </location>
</feature>
<feature type="compositionally biased region" description="Low complexity" evidence="1">
    <location>
        <begin position="401"/>
        <end position="411"/>
    </location>
</feature>
<feature type="compositionally biased region" description="Pro residues" evidence="1">
    <location>
        <begin position="226"/>
        <end position="247"/>
    </location>
</feature>
<feature type="region of interest" description="Disordered" evidence="1">
    <location>
        <begin position="401"/>
        <end position="446"/>
    </location>
</feature>
<dbReference type="Proteomes" id="UP000321548">
    <property type="component" value="Unassembled WGS sequence"/>
</dbReference>
<dbReference type="AlphaFoldDB" id="A0A5C8NXZ3"/>
<dbReference type="EMBL" id="VDUY01000003">
    <property type="protein sequence ID" value="TXL65990.1"/>
    <property type="molecule type" value="Genomic_DNA"/>
</dbReference>
<accession>A0A5C8NXZ3</accession>
<organism evidence="2 3">
    <name type="scientific">Zeimonas arvi</name>
    <dbReference type="NCBI Taxonomy" id="2498847"/>
    <lineage>
        <taxon>Bacteria</taxon>
        <taxon>Pseudomonadati</taxon>
        <taxon>Pseudomonadota</taxon>
        <taxon>Betaproteobacteria</taxon>
        <taxon>Burkholderiales</taxon>
        <taxon>Burkholderiaceae</taxon>
        <taxon>Zeimonas</taxon>
    </lineage>
</organism>
<keyword evidence="3" id="KW-1185">Reference proteome</keyword>
<reference evidence="2 3" key="1">
    <citation type="submission" date="2019-06" db="EMBL/GenBank/DDBJ databases">
        <title>Quisquiliibacterium sp. nov., isolated from a maize field.</title>
        <authorList>
            <person name="Lin S.-Y."/>
            <person name="Tsai C.-F."/>
            <person name="Young C.-C."/>
        </authorList>
    </citation>
    <scope>NUCLEOTIDE SEQUENCE [LARGE SCALE GENOMIC DNA]</scope>
    <source>
        <strain evidence="2 3">CC-CFT501</strain>
    </source>
</reference>
<dbReference type="OrthoDB" id="9813379at2"/>
<protein>
    <submittedName>
        <fullName evidence="2">Tetratricopeptide repeat protein</fullName>
    </submittedName>
</protein>
<dbReference type="RefSeq" id="WP_147703904.1">
    <property type="nucleotide sequence ID" value="NZ_VDUY01000003.1"/>
</dbReference>
<feature type="compositionally biased region" description="Pro residues" evidence="1">
    <location>
        <begin position="412"/>
        <end position="422"/>
    </location>
</feature>